<reference evidence="2 3" key="1">
    <citation type="submission" date="2024-05" db="EMBL/GenBank/DDBJ databases">
        <title>Genome sequencing and assembly of Indian major carp, Cirrhinus mrigala (Hamilton, 1822).</title>
        <authorList>
            <person name="Mohindra V."/>
            <person name="Chowdhury L.M."/>
            <person name="Lal K."/>
            <person name="Jena J.K."/>
        </authorList>
    </citation>
    <scope>NUCLEOTIDE SEQUENCE [LARGE SCALE GENOMIC DNA]</scope>
    <source>
        <strain evidence="2">CM1030</strain>
        <tissue evidence="2">Blood</tissue>
    </source>
</reference>
<comment type="caution">
    <text evidence="2">The sequence shown here is derived from an EMBL/GenBank/DDBJ whole genome shotgun (WGS) entry which is preliminary data.</text>
</comment>
<dbReference type="PANTHER" id="PTHR33050">
    <property type="entry name" value="REVERSE TRANSCRIPTASE DOMAIN-CONTAINING PROTEIN"/>
    <property type="match status" value="1"/>
</dbReference>
<gene>
    <name evidence="2" type="ORF">M9458_014391</name>
</gene>
<dbReference type="AlphaFoldDB" id="A0ABD0QZL9"/>
<feature type="compositionally biased region" description="Polar residues" evidence="1">
    <location>
        <begin position="177"/>
        <end position="189"/>
    </location>
</feature>
<dbReference type="Proteomes" id="UP001529510">
    <property type="component" value="Unassembled WGS sequence"/>
</dbReference>
<organism evidence="2 3">
    <name type="scientific">Cirrhinus mrigala</name>
    <name type="common">Mrigala</name>
    <dbReference type="NCBI Taxonomy" id="683832"/>
    <lineage>
        <taxon>Eukaryota</taxon>
        <taxon>Metazoa</taxon>
        <taxon>Chordata</taxon>
        <taxon>Craniata</taxon>
        <taxon>Vertebrata</taxon>
        <taxon>Euteleostomi</taxon>
        <taxon>Actinopterygii</taxon>
        <taxon>Neopterygii</taxon>
        <taxon>Teleostei</taxon>
        <taxon>Ostariophysi</taxon>
        <taxon>Cypriniformes</taxon>
        <taxon>Cyprinidae</taxon>
        <taxon>Labeoninae</taxon>
        <taxon>Labeonini</taxon>
        <taxon>Cirrhinus</taxon>
    </lineage>
</organism>
<evidence type="ECO:0000313" key="2">
    <source>
        <dbReference type="EMBL" id="KAL0191693.1"/>
    </source>
</evidence>
<proteinExistence type="predicted"/>
<keyword evidence="3" id="KW-1185">Reference proteome</keyword>
<evidence type="ECO:0000313" key="3">
    <source>
        <dbReference type="Proteomes" id="UP001529510"/>
    </source>
</evidence>
<protein>
    <submittedName>
        <fullName evidence="2">Uncharacterized protein</fullName>
    </submittedName>
</protein>
<accession>A0ABD0QZL9</accession>
<dbReference type="InterPro" id="IPR052055">
    <property type="entry name" value="Hepadnavirus_pol/RT"/>
</dbReference>
<dbReference type="EMBL" id="JAMKFB020000006">
    <property type="protein sequence ID" value="KAL0191693.1"/>
    <property type="molecule type" value="Genomic_DNA"/>
</dbReference>
<name>A0ABD0QZL9_CIRMR</name>
<feature type="region of interest" description="Disordered" evidence="1">
    <location>
        <begin position="171"/>
        <end position="193"/>
    </location>
</feature>
<sequence>GHHVLVRCRNTTAVAHINHQGGIRSSKLHALAHKLLVWSRRHFLSLRATHVLGILNRGADLLSRENPLYGEWRLHPQIVDLLWERFGQAAIDLFTSRENAHCPMFFSLRDDDAPLSMDALAHPWPNVLLYAFPPLCLISPTLAWVKEQSRTLILIAPSSSSVCTAMAPPITHRPPVSSRQGNTPSTPRQGGSLGLARERANLNTLGLLVLLLPCRMLELLLHALFM</sequence>
<dbReference type="CDD" id="cd09275">
    <property type="entry name" value="RNase_HI_RT_DIRS1"/>
    <property type="match status" value="1"/>
</dbReference>
<feature type="non-terminal residue" evidence="2">
    <location>
        <position position="1"/>
    </location>
</feature>
<feature type="non-terminal residue" evidence="2">
    <location>
        <position position="226"/>
    </location>
</feature>
<dbReference type="PANTHER" id="PTHR33050:SF7">
    <property type="entry name" value="RIBONUCLEASE H"/>
    <property type="match status" value="1"/>
</dbReference>
<evidence type="ECO:0000256" key="1">
    <source>
        <dbReference type="SAM" id="MobiDB-lite"/>
    </source>
</evidence>